<dbReference type="Gene3D" id="3.30.870.10">
    <property type="entry name" value="Endonuclease Chain A"/>
    <property type="match status" value="1"/>
</dbReference>
<evidence type="ECO:0000313" key="2">
    <source>
        <dbReference type="EMBL" id="VFU06994.1"/>
    </source>
</evidence>
<sequence>MRIKPRSAPLMHLKSYQIDGKILRTGAANFSASGLKKQDNDMIVIDSHTAAEGFRANFEAIWAKGEPST</sequence>
<dbReference type="Proteomes" id="UP000294360">
    <property type="component" value="Chromosome"/>
</dbReference>
<accession>A0A4U8YZY0</accession>
<dbReference type="AlphaFoldDB" id="A0A4U8YZY0"/>
<proteinExistence type="predicted"/>
<reference evidence="2 3" key="1">
    <citation type="submission" date="2019-03" db="EMBL/GenBank/DDBJ databases">
        <authorList>
            <person name="Kox A.R. M."/>
        </authorList>
    </citation>
    <scope>NUCLEOTIDE SEQUENCE [LARGE SCALE GENOMIC DNA]</scope>
    <source>
        <strain evidence="2">MTUNDRAET4 annotated genome</strain>
    </source>
</reference>
<dbReference type="SUPFAM" id="SSF56024">
    <property type="entry name" value="Phospholipase D/nuclease"/>
    <property type="match status" value="1"/>
</dbReference>
<gene>
    <name evidence="2" type="ORF">MTUNDRAET4_0101</name>
</gene>
<dbReference type="EMBL" id="LR536450">
    <property type="protein sequence ID" value="VFU06994.1"/>
    <property type="molecule type" value="Genomic_DNA"/>
</dbReference>
<protein>
    <submittedName>
        <fullName evidence="2">Phosphatidylserine synthase</fullName>
    </submittedName>
</protein>
<name>A0A4U8YZY0_METTU</name>
<evidence type="ECO:0000313" key="3">
    <source>
        <dbReference type="Proteomes" id="UP000294360"/>
    </source>
</evidence>
<dbReference type="InterPro" id="IPR025202">
    <property type="entry name" value="PLD-like_dom"/>
</dbReference>
<dbReference type="Pfam" id="PF13091">
    <property type="entry name" value="PLDc_2"/>
    <property type="match status" value="1"/>
</dbReference>
<dbReference type="KEGG" id="mtun:MTUNDRAET4_0101"/>
<feature type="domain" description="Phospholipase D-like" evidence="1">
    <location>
        <begin position="8"/>
        <end position="62"/>
    </location>
</feature>
<organism evidence="2 3">
    <name type="scientific">Methylocella tundrae</name>
    <dbReference type="NCBI Taxonomy" id="227605"/>
    <lineage>
        <taxon>Bacteria</taxon>
        <taxon>Pseudomonadati</taxon>
        <taxon>Pseudomonadota</taxon>
        <taxon>Alphaproteobacteria</taxon>
        <taxon>Hyphomicrobiales</taxon>
        <taxon>Beijerinckiaceae</taxon>
        <taxon>Methylocella</taxon>
    </lineage>
</organism>
<evidence type="ECO:0000259" key="1">
    <source>
        <dbReference type="Pfam" id="PF13091"/>
    </source>
</evidence>